<dbReference type="Gene3D" id="1.20.1070.10">
    <property type="entry name" value="Rhodopsin 7-helix transmembrane proteins"/>
    <property type="match status" value="1"/>
</dbReference>
<dbReference type="PRINTS" id="PR00237">
    <property type="entry name" value="GPCRRHODOPSN"/>
</dbReference>
<evidence type="ECO:0000256" key="5">
    <source>
        <dbReference type="SAM" id="Phobius"/>
    </source>
</evidence>
<feature type="transmembrane region" description="Helical" evidence="5">
    <location>
        <begin position="195"/>
        <end position="217"/>
    </location>
</feature>
<dbReference type="PANTHER" id="PTHR46895:SF7">
    <property type="entry name" value="G-PROTEIN COUPLED RECEPTORS FAMILY 1 PROFILE DOMAIN-CONTAINING PROTEIN"/>
    <property type="match status" value="1"/>
</dbReference>
<feature type="transmembrane region" description="Helical" evidence="5">
    <location>
        <begin position="42"/>
        <end position="64"/>
    </location>
</feature>
<dbReference type="PANTHER" id="PTHR46895">
    <property type="entry name" value="PROTEIN CBG20548-RELATED"/>
    <property type="match status" value="1"/>
</dbReference>
<sequence>MIFFKLSKTTFPVQFAVTIIGNILTLFVLLSANMRNRANHLLAALALADIAVFIFMLPTSLSAFQIFYESSKFRIIFANAKPHFAAFANWFSCAAIWFALYPKCYPILFKNFSLNIIIIINVVVESFIITSVILLVTFILTSYHHFSYRCATLWVCNMTQVYVKCLSITWNWTAFGLVPYEQPSDTFVSYINTSAIANALIGVIIPVFIVAFLNVSLIRLLRIRTQQAGAEESFGPSASTNFHDQERKMTVTVAAIVSCFTISQLPSAILFLYEKLVSDAKTETFAKVSCITNFLVITGKMLNVVLFCLTSVTFR</sequence>
<dbReference type="WBParaSite" id="TCLT_0000485101-mRNA-1">
    <property type="protein sequence ID" value="TCLT_0000485101-mRNA-1"/>
    <property type="gene ID" value="TCLT_0000485101"/>
</dbReference>
<comment type="subcellular location">
    <subcellularLocation>
        <location evidence="1">Membrane</location>
    </subcellularLocation>
</comment>
<evidence type="ECO:0000313" key="9">
    <source>
        <dbReference type="WBParaSite" id="TCLT_0000485101-mRNA-1"/>
    </source>
</evidence>
<dbReference type="SUPFAM" id="SSF81321">
    <property type="entry name" value="Family A G protein-coupled receptor-like"/>
    <property type="match status" value="1"/>
</dbReference>
<dbReference type="AlphaFoldDB" id="A0A0N5CWW4"/>
<dbReference type="Proteomes" id="UP000276776">
    <property type="component" value="Unassembled WGS sequence"/>
</dbReference>
<feature type="transmembrane region" description="Helical" evidence="5">
    <location>
        <begin position="84"/>
        <end position="102"/>
    </location>
</feature>
<dbReference type="EMBL" id="UYYF01004306">
    <property type="protein sequence ID" value="VDN02013.1"/>
    <property type="molecule type" value="Genomic_DNA"/>
</dbReference>
<dbReference type="GO" id="GO:0016020">
    <property type="term" value="C:membrane"/>
    <property type="evidence" value="ECO:0007669"/>
    <property type="project" value="UniProtKB-SubCell"/>
</dbReference>
<evidence type="ECO:0000256" key="4">
    <source>
        <dbReference type="ARBA" id="ARBA00023136"/>
    </source>
</evidence>
<gene>
    <name evidence="7" type="ORF">TCLT_LOCUS4840</name>
</gene>
<organism evidence="9">
    <name type="scientific">Thelazia callipaeda</name>
    <name type="common">Oriental eyeworm</name>
    <name type="synonym">Parasitic nematode</name>
    <dbReference type="NCBI Taxonomy" id="103827"/>
    <lineage>
        <taxon>Eukaryota</taxon>
        <taxon>Metazoa</taxon>
        <taxon>Ecdysozoa</taxon>
        <taxon>Nematoda</taxon>
        <taxon>Chromadorea</taxon>
        <taxon>Rhabditida</taxon>
        <taxon>Spirurina</taxon>
        <taxon>Spiruromorpha</taxon>
        <taxon>Thelazioidea</taxon>
        <taxon>Thelaziidae</taxon>
        <taxon>Thelazia</taxon>
    </lineage>
</organism>
<evidence type="ECO:0000313" key="8">
    <source>
        <dbReference type="Proteomes" id="UP000276776"/>
    </source>
</evidence>
<keyword evidence="4 5" id="KW-0472">Membrane</keyword>
<dbReference type="GO" id="GO:0004930">
    <property type="term" value="F:G protein-coupled receptor activity"/>
    <property type="evidence" value="ECO:0007669"/>
    <property type="project" value="InterPro"/>
</dbReference>
<keyword evidence="3 5" id="KW-1133">Transmembrane helix</keyword>
<proteinExistence type="predicted"/>
<dbReference type="InterPro" id="IPR017452">
    <property type="entry name" value="GPCR_Rhodpsn_7TM"/>
</dbReference>
<feature type="transmembrane region" description="Helical" evidence="5">
    <location>
        <begin position="251"/>
        <end position="273"/>
    </location>
</feature>
<reference evidence="7 8" key="2">
    <citation type="submission" date="2018-11" db="EMBL/GenBank/DDBJ databases">
        <authorList>
            <consortium name="Pathogen Informatics"/>
        </authorList>
    </citation>
    <scope>NUCLEOTIDE SEQUENCE [LARGE SCALE GENOMIC DNA]</scope>
</reference>
<accession>A0A0N5CWW4</accession>
<feature type="transmembrane region" description="Helical" evidence="5">
    <location>
        <begin position="12"/>
        <end position="30"/>
    </location>
</feature>
<feature type="transmembrane region" description="Helical" evidence="5">
    <location>
        <begin position="114"/>
        <end position="139"/>
    </location>
</feature>
<evidence type="ECO:0000259" key="6">
    <source>
        <dbReference type="PROSITE" id="PS50262"/>
    </source>
</evidence>
<reference evidence="9" key="1">
    <citation type="submission" date="2017-02" db="UniProtKB">
        <authorList>
            <consortium name="WormBaseParasite"/>
        </authorList>
    </citation>
    <scope>IDENTIFICATION</scope>
</reference>
<evidence type="ECO:0000256" key="2">
    <source>
        <dbReference type="ARBA" id="ARBA00022692"/>
    </source>
</evidence>
<dbReference type="InterPro" id="IPR000276">
    <property type="entry name" value="GPCR_Rhodpsn"/>
</dbReference>
<feature type="transmembrane region" description="Helical" evidence="5">
    <location>
        <begin position="293"/>
        <end position="314"/>
    </location>
</feature>
<feature type="domain" description="G-protein coupled receptors family 1 profile" evidence="6">
    <location>
        <begin position="21"/>
        <end position="307"/>
    </location>
</feature>
<dbReference type="OMA" id="SIVYSPC"/>
<keyword evidence="2 5" id="KW-0812">Transmembrane</keyword>
<evidence type="ECO:0000313" key="7">
    <source>
        <dbReference type="EMBL" id="VDN02013.1"/>
    </source>
</evidence>
<keyword evidence="8" id="KW-1185">Reference proteome</keyword>
<evidence type="ECO:0000256" key="3">
    <source>
        <dbReference type="ARBA" id="ARBA00022989"/>
    </source>
</evidence>
<protein>
    <submittedName>
        <fullName evidence="9">G_PROTEIN_RECEP_F1_2 domain-containing protein</fullName>
    </submittedName>
</protein>
<dbReference type="OrthoDB" id="9990906at2759"/>
<name>A0A0N5CWW4_THECL</name>
<evidence type="ECO:0000256" key="1">
    <source>
        <dbReference type="ARBA" id="ARBA00004370"/>
    </source>
</evidence>
<dbReference type="PROSITE" id="PS50262">
    <property type="entry name" value="G_PROTEIN_RECEP_F1_2"/>
    <property type="match status" value="1"/>
</dbReference>